<comment type="caution">
    <text evidence="1">The sequence shown here is derived from an EMBL/GenBank/DDBJ whole genome shotgun (WGS) entry which is preliminary data.</text>
</comment>
<dbReference type="Proteomes" id="UP001283361">
    <property type="component" value="Unassembled WGS sequence"/>
</dbReference>
<name>A0AAE0Y481_9GAST</name>
<evidence type="ECO:0000313" key="1">
    <source>
        <dbReference type="EMBL" id="KAK3731585.1"/>
    </source>
</evidence>
<evidence type="ECO:0000313" key="2">
    <source>
        <dbReference type="Proteomes" id="UP001283361"/>
    </source>
</evidence>
<sequence length="110" mass="12085">MRSTWTPLHAENSRVVGLDAPSISHYFLSGGTVSGLLVLDSLDVSHPPALLQWGSCLARCRTIKSSLHLSSSMSRKNIKLGIQQETRAYPGFNHLACKPPDTFDGWSYVD</sequence>
<organism evidence="1 2">
    <name type="scientific">Elysia crispata</name>
    <name type="common">lettuce slug</name>
    <dbReference type="NCBI Taxonomy" id="231223"/>
    <lineage>
        <taxon>Eukaryota</taxon>
        <taxon>Metazoa</taxon>
        <taxon>Spiralia</taxon>
        <taxon>Lophotrochozoa</taxon>
        <taxon>Mollusca</taxon>
        <taxon>Gastropoda</taxon>
        <taxon>Heterobranchia</taxon>
        <taxon>Euthyneura</taxon>
        <taxon>Panpulmonata</taxon>
        <taxon>Sacoglossa</taxon>
        <taxon>Placobranchoidea</taxon>
        <taxon>Plakobranchidae</taxon>
        <taxon>Elysia</taxon>
    </lineage>
</organism>
<accession>A0AAE0Y481</accession>
<gene>
    <name evidence="1" type="ORF">RRG08_007664</name>
</gene>
<reference evidence="1" key="1">
    <citation type="journal article" date="2023" name="G3 (Bethesda)">
        <title>A reference genome for the long-term kleptoplast-retaining sea slug Elysia crispata morphotype clarki.</title>
        <authorList>
            <person name="Eastman K.E."/>
            <person name="Pendleton A.L."/>
            <person name="Shaikh M.A."/>
            <person name="Suttiyut T."/>
            <person name="Ogas R."/>
            <person name="Tomko P."/>
            <person name="Gavelis G."/>
            <person name="Widhalm J.R."/>
            <person name="Wisecaver J.H."/>
        </authorList>
    </citation>
    <scope>NUCLEOTIDE SEQUENCE</scope>
    <source>
        <strain evidence="1">ECLA1</strain>
    </source>
</reference>
<proteinExistence type="predicted"/>
<protein>
    <submittedName>
        <fullName evidence="1">Uncharacterized protein</fullName>
    </submittedName>
</protein>
<dbReference type="EMBL" id="JAWDGP010006995">
    <property type="protein sequence ID" value="KAK3731585.1"/>
    <property type="molecule type" value="Genomic_DNA"/>
</dbReference>
<keyword evidence="2" id="KW-1185">Reference proteome</keyword>
<dbReference type="AlphaFoldDB" id="A0AAE0Y481"/>